<reference evidence="2 3" key="1">
    <citation type="submission" date="2024-11" db="EMBL/GenBank/DDBJ databases">
        <title>A near-complete genome assembly of Cinchona calisaya.</title>
        <authorList>
            <person name="Lian D.C."/>
            <person name="Zhao X.W."/>
            <person name="Wei L."/>
        </authorList>
    </citation>
    <scope>NUCLEOTIDE SEQUENCE [LARGE SCALE GENOMIC DNA]</scope>
    <source>
        <tissue evidence="2">Nenye</tissue>
    </source>
</reference>
<evidence type="ECO:0000256" key="1">
    <source>
        <dbReference type="SAM" id="MobiDB-lite"/>
    </source>
</evidence>
<evidence type="ECO:0000313" key="3">
    <source>
        <dbReference type="Proteomes" id="UP001630127"/>
    </source>
</evidence>
<name>A0ABD2Y9Z5_9GENT</name>
<proteinExistence type="predicted"/>
<evidence type="ECO:0000313" key="2">
    <source>
        <dbReference type="EMBL" id="KAL3502819.1"/>
    </source>
</evidence>
<gene>
    <name evidence="2" type="ORF">ACH5RR_037268</name>
</gene>
<dbReference type="Proteomes" id="UP001630127">
    <property type="component" value="Unassembled WGS sequence"/>
</dbReference>
<comment type="caution">
    <text evidence="2">The sequence shown here is derived from an EMBL/GenBank/DDBJ whole genome shotgun (WGS) entry which is preliminary data.</text>
</comment>
<keyword evidence="3" id="KW-1185">Reference proteome</keyword>
<organism evidence="2 3">
    <name type="scientific">Cinchona calisaya</name>
    <dbReference type="NCBI Taxonomy" id="153742"/>
    <lineage>
        <taxon>Eukaryota</taxon>
        <taxon>Viridiplantae</taxon>
        <taxon>Streptophyta</taxon>
        <taxon>Embryophyta</taxon>
        <taxon>Tracheophyta</taxon>
        <taxon>Spermatophyta</taxon>
        <taxon>Magnoliopsida</taxon>
        <taxon>eudicotyledons</taxon>
        <taxon>Gunneridae</taxon>
        <taxon>Pentapetalae</taxon>
        <taxon>asterids</taxon>
        <taxon>lamiids</taxon>
        <taxon>Gentianales</taxon>
        <taxon>Rubiaceae</taxon>
        <taxon>Cinchonoideae</taxon>
        <taxon>Cinchoneae</taxon>
        <taxon>Cinchona</taxon>
    </lineage>
</organism>
<dbReference type="AlphaFoldDB" id="A0ABD2Y9Z5"/>
<sequence>MPIEMPKRKKKKEEHDDFDKKKKKNALEEPSEDIRTYQKLVGLWWLWHRRGVGLVREANGMVVVCSGIKEGVVVRFWAVERWPREGGGGCKVLGKEGRDCSSVLRGWE</sequence>
<accession>A0ABD2Y9Z5</accession>
<feature type="region of interest" description="Disordered" evidence="1">
    <location>
        <begin position="1"/>
        <end position="31"/>
    </location>
</feature>
<dbReference type="EMBL" id="JBJUIK010000015">
    <property type="protein sequence ID" value="KAL3502819.1"/>
    <property type="molecule type" value="Genomic_DNA"/>
</dbReference>
<protein>
    <submittedName>
        <fullName evidence="2">Uncharacterized protein</fullName>
    </submittedName>
</protein>